<name>A0A3S9PK30_STRLT</name>
<dbReference type="RefSeq" id="WP_126915216.1">
    <property type="nucleotide sequence ID" value="NZ_CP034587.1"/>
</dbReference>
<organism evidence="2 3">
    <name type="scientific">Streptomyces luteoverticillatus</name>
    <name type="common">Streptoverticillium luteoverticillatus</name>
    <dbReference type="NCBI Taxonomy" id="66425"/>
    <lineage>
        <taxon>Bacteria</taxon>
        <taxon>Bacillati</taxon>
        <taxon>Actinomycetota</taxon>
        <taxon>Actinomycetes</taxon>
        <taxon>Kitasatosporales</taxon>
        <taxon>Streptomycetaceae</taxon>
        <taxon>Streptomyces</taxon>
    </lineage>
</organism>
<protein>
    <submittedName>
        <fullName evidence="2">DUF4429 domain-containing protein</fullName>
    </submittedName>
</protein>
<dbReference type="Pfam" id="PF14472">
    <property type="entry name" value="DUF4429"/>
    <property type="match status" value="1"/>
</dbReference>
<sequence length="157" mass="17025">MIEASGQGGQIQFDGQYVTITRKGFLARATVGKGEKRLHISQISAIQWKPAGPFVNGFIQFTLPGGNERRSAFGGQTASAAKDENSVVFMQKQQPAFEKLRAALDQAIAAQHVPQAPPATMPPASVADELIKLAALRDQGILSPIEFEQQKVRLLRQ</sequence>
<reference evidence="2 3" key="1">
    <citation type="submission" date="2018-12" db="EMBL/GenBank/DDBJ databases">
        <title>The whole draft genome of Streptomyce luteoverticillatus CGMCC 15060.</title>
        <authorList>
            <person name="Feng Z."/>
            <person name="Chen G."/>
            <person name="Zhang J."/>
            <person name="Zhu H."/>
            <person name="Yu X."/>
            <person name="Zhang W."/>
            <person name="Zhang X."/>
        </authorList>
    </citation>
    <scope>NUCLEOTIDE SEQUENCE [LARGE SCALE GENOMIC DNA]</scope>
    <source>
        <strain evidence="2 3">CGMCC 15060</strain>
    </source>
</reference>
<evidence type="ECO:0000313" key="2">
    <source>
        <dbReference type="EMBL" id="AZQ72698.1"/>
    </source>
</evidence>
<dbReference type="OrthoDB" id="5996503at2"/>
<dbReference type="EMBL" id="CP034587">
    <property type="protein sequence ID" value="AZQ72698.1"/>
    <property type="molecule type" value="Genomic_DNA"/>
</dbReference>
<dbReference type="Proteomes" id="UP000267900">
    <property type="component" value="Chromosome"/>
</dbReference>
<accession>A0A3S9PK30</accession>
<feature type="domain" description="DUF4429" evidence="1">
    <location>
        <begin position="12"/>
        <end position="104"/>
    </location>
</feature>
<evidence type="ECO:0000313" key="3">
    <source>
        <dbReference type="Proteomes" id="UP000267900"/>
    </source>
</evidence>
<dbReference type="InterPro" id="IPR027860">
    <property type="entry name" value="DUF4429"/>
</dbReference>
<dbReference type="AlphaFoldDB" id="A0A3S9PK30"/>
<proteinExistence type="predicted"/>
<evidence type="ECO:0000259" key="1">
    <source>
        <dbReference type="Pfam" id="PF14472"/>
    </source>
</evidence>
<keyword evidence="3" id="KW-1185">Reference proteome</keyword>
<gene>
    <name evidence="2" type="ORF">EKH77_17040</name>
</gene>